<dbReference type="GO" id="GO:0051301">
    <property type="term" value="P:cell division"/>
    <property type="evidence" value="ECO:0007669"/>
    <property type="project" value="UniProtKB-KW"/>
</dbReference>
<feature type="binding site" evidence="12">
    <location>
        <position position="460"/>
    </location>
    <ligand>
        <name>meso-2,6-diaminopimelate</name>
        <dbReference type="ChEBI" id="CHEBI:57791"/>
    </ligand>
</feature>
<dbReference type="OrthoDB" id="9800958at2"/>
<evidence type="ECO:0000256" key="11">
    <source>
        <dbReference type="ARBA" id="ARBA00023316"/>
    </source>
</evidence>
<comment type="caution">
    <text evidence="17">The sequence shown here is derived from an EMBL/GenBank/DDBJ whole genome shotgun (WGS) entry which is preliminary data.</text>
</comment>
<evidence type="ECO:0000256" key="4">
    <source>
        <dbReference type="ARBA" id="ARBA00022598"/>
    </source>
</evidence>
<comment type="subcellular location">
    <subcellularLocation>
        <location evidence="12 13">Cytoplasm</location>
    </subcellularLocation>
</comment>
<evidence type="ECO:0000256" key="5">
    <source>
        <dbReference type="ARBA" id="ARBA00022618"/>
    </source>
</evidence>
<keyword evidence="4 12" id="KW-0436">Ligase</keyword>
<keyword evidence="10 12" id="KW-0131">Cell cycle</keyword>
<comment type="caution">
    <text evidence="12">Lacks conserved residue(s) required for the propagation of feature annotation.</text>
</comment>
<evidence type="ECO:0000256" key="6">
    <source>
        <dbReference type="ARBA" id="ARBA00022741"/>
    </source>
</evidence>
<evidence type="ECO:0000256" key="12">
    <source>
        <dbReference type="HAMAP-Rule" id="MF_00208"/>
    </source>
</evidence>
<keyword evidence="3 12" id="KW-0963">Cytoplasm</keyword>
<feature type="binding site" evidence="12">
    <location>
        <position position="456"/>
    </location>
    <ligand>
        <name>meso-2,6-diaminopimelate</name>
        <dbReference type="ChEBI" id="CHEBI:57791"/>
    </ligand>
</feature>
<dbReference type="NCBIfam" id="TIGR01085">
    <property type="entry name" value="murE"/>
    <property type="match status" value="1"/>
</dbReference>
<evidence type="ECO:0000259" key="15">
    <source>
        <dbReference type="Pfam" id="PF02875"/>
    </source>
</evidence>
<evidence type="ECO:0000256" key="7">
    <source>
        <dbReference type="ARBA" id="ARBA00022840"/>
    </source>
</evidence>
<evidence type="ECO:0000259" key="14">
    <source>
        <dbReference type="Pfam" id="PF01225"/>
    </source>
</evidence>
<evidence type="ECO:0000256" key="2">
    <source>
        <dbReference type="ARBA" id="ARBA00005898"/>
    </source>
</evidence>
<dbReference type="SUPFAM" id="SSF63418">
    <property type="entry name" value="MurE/MurF N-terminal domain"/>
    <property type="match status" value="1"/>
</dbReference>
<evidence type="ECO:0000256" key="8">
    <source>
        <dbReference type="ARBA" id="ARBA00022960"/>
    </source>
</evidence>
<keyword evidence="12" id="KW-0460">Magnesium</keyword>
<evidence type="ECO:0000259" key="16">
    <source>
        <dbReference type="Pfam" id="PF08245"/>
    </source>
</evidence>
<name>A0A2T5RHG6_9FIRM</name>
<feature type="binding site" evidence="12">
    <location>
        <begin position="404"/>
        <end position="407"/>
    </location>
    <ligand>
        <name>meso-2,6-diaminopimelate</name>
        <dbReference type="ChEBI" id="CHEBI:57791"/>
    </ligand>
</feature>
<evidence type="ECO:0000256" key="13">
    <source>
        <dbReference type="RuleBase" id="RU004135"/>
    </source>
</evidence>
<dbReference type="RefSeq" id="WP_108141450.1">
    <property type="nucleotide sequence ID" value="NZ_QAXS01000027.1"/>
</dbReference>
<dbReference type="GO" id="GO:0008360">
    <property type="term" value="P:regulation of cell shape"/>
    <property type="evidence" value="ECO:0007669"/>
    <property type="project" value="UniProtKB-KW"/>
</dbReference>
<dbReference type="Gene3D" id="3.90.190.20">
    <property type="entry name" value="Mur ligase, C-terminal domain"/>
    <property type="match status" value="1"/>
</dbReference>
<sequence>MELKKLLKNIDFELKKGSLNKTITELKYDSREVEKDNMFIAVSGFEVDGHQFISQAIKNGATAIIIEKDIPQYESGITYIKVNNSRKTMAELGKNFFEDPLSEIKLIGITGTNGKTTTAYLLYNILKEAAGKAALFGTIKNIIGNQELASSRTTPESIDLYRYFAQMREEEVKYGVMEVSSHALDLYRVAGMKFEAAVFTNISPEHLDYHKTLENYREVKSRLFSQLAQDKFAVINLDDPNADYIKEKSGGKKYFYSLDSEAADLYTKNFKLHQRGMEYKSGGRIESLFKLRLGGIFNIYNSLASILTANLLGVEAESIEKALAEVDSVPGRFEIINAGQNFQIVVDYAHTPDGMKNVLETAAAMDKNRLIVLFGCGGDRDRSKRPAMAKLAEKYADYTIVSNDNPRSEDPEKIFTEIKSGFSESFADYEIIADRKLAIQRAVEIAEEDDLVMLLGRGHEQYQILNNKKIELDDRQVAYQAASALKGI</sequence>
<feature type="short sequence motif" description="Meso-diaminopimelate recognition motif" evidence="12">
    <location>
        <begin position="404"/>
        <end position="407"/>
    </location>
</feature>
<evidence type="ECO:0000256" key="1">
    <source>
        <dbReference type="ARBA" id="ARBA00004752"/>
    </source>
</evidence>
<accession>A0A2T5RHG6</accession>
<dbReference type="UniPathway" id="UPA00219"/>
<evidence type="ECO:0000256" key="3">
    <source>
        <dbReference type="ARBA" id="ARBA00022490"/>
    </source>
</evidence>
<dbReference type="GO" id="GO:0000287">
    <property type="term" value="F:magnesium ion binding"/>
    <property type="evidence" value="ECO:0007669"/>
    <property type="project" value="UniProtKB-UniRule"/>
</dbReference>
<dbReference type="EMBL" id="QAXS01000027">
    <property type="protein sequence ID" value="PTV96127.1"/>
    <property type="molecule type" value="Genomic_DNA"/>
</dbReference>
<dbReference type="InterPro" id="IPR036565">
    <property type="entry name" value="Mur-like_cat_sf"/>
</dbReference>
<keyword evidence="8 12" id="KW-0133">Cell shape</keyword>
<dbReference type="InterPro" id="IPR018109">
    <property type="entry name" value="Folylpolyglutamate_synth_CS"/>
</dbReference>
<reference evidence="17 18" key="1">
    <citation type="submission" date="2018-04" db="EMBL/GenBank/DDBJ databases">
        <title>Subsurface microbial communities from deep shales in Ohio and West Virginia, USA.</title>
        <authorList>
            <person name="Wrighton K."/>
        </authorList>
    </citation>
    <scope>NUCLEOTIDE SEQUENCE [LARGE SCALE GENOMIC DNA]</scope>
    <source>
        <strain evidence="17 18">WC1</strain>
    </source>
</reference>
<dbReference type="InterPro" id="IPR000713">
    <property type="entry name" value="Mur_ligase_N"/>
</dbReference>
<dbReference type="Gene3D" id="3.40.1190.10">
    <property type="entry name" value="Mur-like, catalytic domain"/>
    <property type="match status" value="1"/>
</dbReference>
<dbReference type="Proteomes" id="UP000244089">
    <property type="component" value="Unassembled WGS sequence"/>
</dbReference>
<dbReference type="HAMAP" id="MF_00208">
    <property type="entry name" value="MurE"/>
    <property type="match status" value="1"/>
</dbReference>
<feature type="binding site" evidence="12">
    <location>
        <position position="188"/>
    </location>
    <ligand>
        <name>UDP-N-acetyl-alpha-D-muramoyl-L-alanyl-D-glutamate</name>
        <dbReference type="ChEBI" id="CHEBI:83900"/>
    </ligand>
</feature>
<dbReference type="EC" id="6.3.2.13" evidence="12"/>
<dbReference type="GO" id="GO:0005737">
    <property type="term" value="C:cytoplasm"/>
    <property type="evidence" value="ECO:0007669"/>
    <property type="project" value="UniProtKB-SubCell"/>
</dbReference>
<evidence type="ECO:0000256" key="9">
    <source>
        <dbReference type="ARBA" id="ARBA00022984"/>
    </source>
</evidence>
<comment type="function">
    <text evidence="12">Catalyzes the addition of meso-diaminopimelic acid to the nucleotide precursor UDP-N-acetylmuramoyl-L-alanyl-D-glutamate (UMAG) in the biosynthesis of bacterial cell-wall peptidoglycan.</text>
</comment>
<dbReference type="Pfam" id="PF02875">
    <property type="entry name" value="Mur_ligase_C"/>
    <property type="match status" value="1"/>
</dbReference>
<evidence type="ECO:0000313" key="18">
    <source>
        <dbReference type="Proteomes" id="UP000244089"/>
    </source>
</evidence>
<dbReference type="SUPFAM" id="SSF53623">
    <property type="entry name" value="MurD-like peptide ligases, catalytic domain"/>
    <property type="match status" value="1"/>
</dbReference>
<feature type="binding site" evidence="12">
    <location>
        <position position="180"/>
    </location>
    <ligand>
        <name>UDP-N-acetyl-alpha-D-muramoyl-L-alanyl-D-glutamate</name>
        <dbReference type="ChEBI" id="CHEBI:83900"/>
    </ligand>
</feature>
<dbReference type="PANTHER" id="PTHR23135">
    <property type="entry name" value="MUR LIGASE FAMILY MEMBER"/>
    <property type="match status" value="1"/>
</dbReference>
<dbReference type="GO" id="GO:0009252">
    <property type="term" value="P:peptidoglycan biosynthetic process"/>
    <property type="evidence" value="ECO:0007669"/>
    <property type="project" value="UniProtKB-UniRule"/>
</dbReference>
<dbReference type="InterPro" id="IPR036615">
    <property type="entry name" value="Mur_ligase_C_dom_sf"/>
</dbReference>
<keyword evidence="7 12" id="KW-0067">ATP-binding</keyword>
<comment type="catalytic activity">
    <reaction evidence="12">
        <text>UDP-N-acetyl-alpha-D-muramoyl-L-alanyl-D-glutamate + meso-2,6-diaminopimelate + ATP = UDP-N-acetyl-alpha-D-muramoyl-L-alanyl-gamma-D-glutamyl-meso-2,6-diaminopimelate + ADP + phosphate + H(+)</text>
        <dbReference type="Rhea" id="RHEA:23676"/>
        <dbReference type="ChEBI" id="CHEBI:15378"/>
        <dbReference type="ChEBI" id="CHEBI:30616"/>
        <dbReference type="ChEBI" id="CHEBI:43474"/>
        <dbReference type="ChEBI" id="CHEBI:57791"/>
        <dbReference type="ChEBI" id="CHEBI:83900"/>
        <dbReference type="ChEBI" id="CHEBI:83905"/>
        <dbReference type="ChEBI" id="CHEBI:456216"/>
        <dbReference type="EC" id="6.3.2.13"/>
    </reaction>
</comment>
<keyword evidence="9 12" id="KW-0573">Peptidoglycan synthesis</keyword>
<feature type="binding site" evidence="12">
    <location>
        <begin position="111"/>
        <end position="117"/>
    </location>
    <ligand>
        <name>ATP</name>
        <dbReference type="ChEBI" id="CHEBI:30616"/>
    </ligand>
</feature>
<feature type="domain" description="Mur ligase central" evidence="16">
    <location>
        <begin position="109"/>
        <end position="308"/>
    </location>
</feature>
<dbReference type="GO" id="GO:0004326">
    <property type="term" value="F:tetrahydrofolylpolyglutamate synthase activity"/>
    <property type="evidence" value="ECO:0007669"/>
    <property type="project" value="InterPro"/>
</dbReference>
<dbReference type="Pfam" id="PF08245">
    <property type="entry name" value="Mur_ligase_M"/>
    <property type="match status" value="1"/>
</dbReference>
<dbReference type="PANTHER" id="PTHR23135:SF4">
    <property type="entry name" value="UDP-N-ACETYLMURAMOYL-L-ALANYL-D-GLUTAMATE--2,6-DIAMINOPIMELATE LIGASE MURE HOMOLOG, CHLOROPLASTIC"/>
    <property type="match status" value="1"/>
</dbReference>
<feature type="modified residue" description="N6-carboxylysine" evidence="12">
    <location>
        <position position="220"/>
    </location>
</feature>
<keyword evidence="11 12" id="KW-0961">Cell wall biogenesis/degradation</keyword>
<organism evidence="17 18">
    <name type="scientific">Halanaerobium saccharolyticum</name>
    <dbReference type="NCBI Taxonomy" id="43595"/>
    <lineage>
        <taxon>Bacteria</taxon>
        <taxon>Bacillati</taxon>
        <taxon>Bacillota</taxon>
        <taxon>Clostridia</taxon>
        <taxon>Halanaerobiales</taxon>
        <taxon>Halanaerobiaceae</taxon>
        <taxon>Halanaerobium</taxon>
    </lineage>
</organism>
<proteinExistence type="inferred from homology"/>
<feature type="binding site" evidence="12">
    <location>
        <position position="380"/>
    </location>
    <ligand>
        <name>meso-2,6-diaminopimelate</name>
        <dbReference type="ChEBI" id="CHEBI:57791"/>
    </ligand>
</feature>
<dbReference type="GO" id="GO:0005524">
    <property type="term" value="F:ATP binding"/>
    <property type="evidence" value="ECO:0007669"/>
    <property type="project" value="UniProtKB-UniRule"/>
</dbReference>
<comment type="cofactor">
    <cofactor evidence="12">
        <name>Mg(2+)</name>
        <dbReference type="ChEBI" id="CHEBI:18420"/>
    </cofactor>
</comment>
<dbReference type="GO" id="GO:0008765">
    <property type="term" value="F:UDP-N-acetylmuramoylalanyl-D-glutamate-2,6-diaminopimelate ligase activity"/>
    <property type="evidence" value="ECO:0007669"/>
    <property type="project" value="UniProtKB-UniRule"/>
</dbReference>
<dbReference type="InterPro" id="IPR035911">
    <property type="entry name" value="MurE/MurF_N"/>
</dbReference>
<dbReference type="GO" id="GO:0071555">
    <property type="term" value="P:cell wall organization"/>
    <property type="evidence" value="ECO:0007669"/>
    <property type="project" value="UniProtKB-KW"/>
</dbReference>
<dbReference type="Gene3D" id="3.40.1390.10">
    <property type="entry name" value="MurE/MurF, N-terminal domain"/>
    <property type="match status" value="1"/>
</dbReference>
<feature type="domain" description="Mur ligase N-terminal catalytic" evidence="14">
    <location>
        <begin position="23"/>
        <end position="96"/>
    </location>
</feature>
<dbReference type="AlphaFoldDB" id="A0A2T5RHG6"/>
<dbReference type="InterPro" id="IPR013221">
    <property type="entry name" value="Mur_ligase_cen"/>
</dbReference>
<comment type="PTM">
    <text evidence="12">Carboxylation is probably crucial for Mg(2+) binding and, consequently, for the gamma-phosphate positioning of ATP.</text>
</comment>
<dbReference type="InterPro" id="IPR005761">
    <property type="entry name" value="UDP-N-AcMur-Glu-dNH2Pim_ligase"/>
</dbReference>
<evidence type="ECO:0000313" key="17">
    <source>
        <dbReference type="EMBL" id="PTV96127.1"/>
    </source>
</evidence>
<protein>
    <recommendedName>
        <fullName evidence="12">UDP-N-acetylmuramoyl-L-alanyl-D-glutamate--2,6-diaminopimelate ligase</fullName>
        <ecNumber evidence="12">6.3.2.13</ecNumber>
    </recommendedName>
    <alternativeName>
        <fullName evidence="12">Meso-A2pm-adding enzyme</fullName>
    </alternativeName>
    <alternativeName>
        <fullName evidence="12">Meso-diaminopimelate-adding enzyme</fullName>
    </alternativeName>
    <alternativeName>
        <fullName evidence="12">UDP-MurNAc-L-Ala-D-Glu:meso-diaminopimelate ligase</fullName>
    </alternativeName>
    <alternativeName>
        <fullName evidence="12">UDP-MurNAc-tripeptide synthetase</fullName>
    </alternativeName>
    <alternativeName>
        <fullName evidence="12">UDP-N-acetylmuramyl-tripeptide synthetase</fullName>
    </alternativeName>
</protein>
<dbReference type="PROSITE" id="PS01011">
    <property type="entry name" value="FOLYLPOLYGLU_SYNT_1"/>
    <property type="match status" value="1"/>
</dbReference>
<gene>
    <name evidence="12" type="primary">murE</name>
    <name evidence="17" type="ORF">C8C76_12728</name>
</gene>
<comment type="similarity">
    <text evidence="2 12">Belongs to the MurCDEF family. MurE subfamily.</text>
</comment>
<feature type="domain" description="Mur ligase C-terminal" evidence="15">
    <location>
        <begin position="331"/>
        <end position="458"/>
    </location>
</feature>
<dbReference type="SUPFAM" id="SSF53244">
    <property type="entry name" value="MurD-like peptide ligases, peptide-binding domain"/>
    <property type="match status" value="1"/>
</dbReference>
<keyword evidence="6 12" id="KW-0547">Nucleotide-binding</keyword>
<dbReference type="Pfam" id="PF01225">
    <property type="entry name" value="Mur_ligase"/>
    <property type="match status" value="1"/>
</dbReference>
<dbReference type="InterPro" id="IPR004101">
    <property type="entry name" value="Mur_ligase_C"/>
</dbReference>
<keyword evidence="5 12" id="KW-0132">Cell division</keyword>
<dbReference type="NCBIfam" id="NF001126">
    <property type="entry name" value="PRK00139.1-4"/>
    <property type="match status" value="1"/>
</dbReference>
<evidence type="ECO:0000256" key="10">
    <source>
        <dbReference type="ARBA" id="ARBA00023306"/>
    </source>
</evidence>
<feature type="binding site" evidence="12">
    <location>
        <position position="30"/>
    </location>
    <ligand>
        <name>UDP-N-acetyl-alpha-D-muramoyl-L-alanyl-D-glutamate</name>
        <dbReference type="ChEBI" id="CHEBI:83900"/>
    </ligand>
</feature>
<feature type="binding site" evidence="12">
    <location>
        <begin position="153"/>
        <end position="154"/>
    </location>
    <ligand>
        <name>UDP-N-acetyl-alpha-D-muramoyl-L-alanyl-D-glutamate</name>
        <dbReference type="ChEBI" id="CHEBI:83900"/>
    </ligand>
</feature>
<comment type="pathway">
    <text evidence="1 12 13">Cell wall biogenesis; peptidoglycan biosynthesis.</text>
</comment>